<dbReference type="InterPro" id="IPR027806">
    <property type="entry name" value="HARBI1_dom"/>
</dbReference>
<dbReference type="Proteomes" id="UP001437256">
    <property type="component" value="Unassembled WGS sequence"/>
</dbReference>
<protein>
    <recommendedName>
        <fullName evidence="3">DDE Tnp4 domain-containing protein</fullName>
    </recommendedName>
</protein>
<comment type="caution">
    <text evidence="4">The sequence shown here is derived from an EMBL/GenBank/DDBJ whole genome shotgun (WGS) entry which is preliminary data.</text>
</comment>
<keyword evidence="5" id="KW-1185">Reference proteome</keyword>
<accession>A0ABR2ZLL7</accession>
<gene>
    <name evidence="4" type="ORF">AAF712_011062</name>
</gene>
<name>A0ABR2ZLL7_9AGAR</name>
<dbReference type="EMBL" id="JBBXMP010000115">
    <property type="protein sequence ID" value="KAL0062062.1"/>
    <property type="molecule type" value="Genomic_DNA"/>
</dbReference>
<evidence type="ECO:0000259" key="3">
    <source>
        <dbReference type="Pfam" id="PF13359"/>
    </source>
</evidence>
<evidence type="ECO:0000256" key="1">
    <source>
        <dbReference type="ARBA" id="ARBA00001968"/>
    </source>
</evidence>
<feature type="domain" description="DDE Tnp4" evidence="3">
    <location>
        <begin position="144"/>
        <end position="239"/>
    </location>
</feature>
<evidence type="ECO:0000313" key="4">
    <source>
        <dbReference type="EMBL" id="KAL0062062.1"/>
    </source>
</evidence>
<comment type="cofactor">
    <cofactor evidence="1">
        <name>a divalent metal cation</name>
        <dbReference type="ChEBI" id="CHEBI:60240"/>
    </cofactor>
</comment>
<dbReference type="Pfam" id="PF13359">
    <property type="entry name" value="DDE_Tnp_4"/>
    <property type="match status" value="1"/>
</dbReference>
<proteinExistence type="predicted"/>
<organism evidence="4 5">
    <name type="scientific">Marasmius tenuissimus</name>
    <dbReference type="NCBI Taxonomy" id="585030"/>
    <lineage>
        <taxon>Eukaryota</taxon>
        <taxon>Fungi</taxon>
        <taxon>Dikarya</taxon>
        <taxon>Basidiomycota</taxon>
        <taxon>Agaricomycotina</taxon>
        <taxon>Agaricomycetes</taxon>
        <taxon>Agaricomycetidae</taxon>
        <taxon>Agaricales</taxon>
        <taxon>Marasmiineae</taxon>
        <taxon>Marasmiaceae</taxon>
        <taxon>Marasmius</taxon>
    </lineage>
</organism>
<keyword evidence="2" id="KW-0479">Metal-binding</keyword>
<reference evidence="4 5" key="1">
    <citation type="submission" date="2024-05" db="EMBL/GenBank/DDBJ databases">
        <title>A draft genome resource for the thread blight pathogen Marasmius tenuissimus strain MS-2.</title>
        <authorList>
            <person name="Yulfo-Soto G.E."/>
            <person name="Baruah I.K."/>
            <person name="Amoako-Attah I."/>
            <person name="Bukari Y."/>
            <person name="Meinhardt L.W."/>
            <person name="Bailey B.A."/>
            <person name="Cohen S.P."/>
        </authorList>
    </citation>
    <scope>NUCLEOTIDE SEQUENCE [LARGE SCALE GENOMIC DNA]</scope>
    <source>
        <strain evidence="4 5">MS-2</strain>
    </source>
</reference>
<evidence type="ECO:0000313" key="5">
    <source>
        <dbReference type="Proteomes" id="UP001437256"/>
    </source>
</evidence>
<evidence type="ECO:0000256" key="2">
    <source>
        <dbReference type="ARBA" id="ARBA00022723"/>
    </source>
</evidence>
<sequence>MYAHRYQVPRIPLEKNNKPQLCHVLDVEKHLYPNKFRESIRLSPTTFDKFVAVIKSNPAFHNNSDNQQLPVDEQAAVVLYRFGHHGNAASLQKVTDWAGWGKGTVLLVTRRVMAVILRPAFMNAHVQMPSPSEKEEAKQWVEGRSCEAWRNRKCNYSLNVQAVSLPNLQIVDFTVGFTGSTHDSTAWEYTRLKKEHLVIVEDGEWVWADSAYPIEWWVVAPYKSPYREIPENAQFNNYVSMVIGLPLVLQYKTSPWLMSVMQVMTLMMIHLFLKACMAPVPKKRSYLDNVITQQQIQANRNENYYTYYTKSL</sequence>